<organism evidence="2 3">
    <name type="scientific">Diversispora eburnea</name>
    <dbReference type="NCBI Taxonomy" id="1213867"/>
    <lineage>
        <taxon>Eukaryota</taxon>
        <taxon>Fungi</taxon>
        <taxon>Fungi incertae sedis</taxon>
        <taxon>Mucoromycota</taxon>
        <taxon>Glomeromycotina</taxon>
        <taxon>Glomeromycetes</taxon>
        <taxon>Diversisporales</taxon>
        <taxon>Diversisporaceae</taxon>
        <taxon>Diversispora</taxon>
    </lineage>
</organism>
<reference evidence="2" key="1">
    <citation type="submission" date="2021-06" db="EMBL/GenBank/DDBJ databases">
        <authorList>
            <person name="Kallberg Y."/>
            <person name="Tangrot J."/>
            <person name="Rosling A."/>
        </authorList>
    </citation>
    <scope>NUCLEOTIDE SEQUENCE</scope>
    <source>
        <strain evidence="2">AZ414A</strain>
    </source>
</reference>
<comment type="caution">
    <text evidence="2">The sequence shown here is derived from an EMBL/GenBank/DDBJ whole genome shotgun (WGS) entry which is preliminary data.</text>
</comment>
<proteinExistence type="predicted"/>
<gene>
    <name evidence="2" type="ORF">DEBURN_LOCUS1913</name>
</gene>
<dbReference type="AlphaFoldDB" id="A0A9N8YRD0"/>
<feature type="region of interest" description="Disordered" evidence="1">
    <location>
        <begin position="18"/>
        <end position="42"/>
    </location>
</feature>
<keyword evidence="3" id="KW-1185">Reference proteome</keyword>
<dbReference type="EMBL" id="CAJVPK010000095">
    <property type="protein sequence ID" value="CAG8447738.1"/>
    <property type="molecule type" value="Genomic_DNA"/>
</dbReference>
<evidence type="ECO:0000256" key="1">
    <source>
        <dbReference type="SAM" id="MobiDB-lite"/>
    </source>
</evidence>
<evidence type="ECO:0000313" key="2">
    <source>
        <dbReference type="EMBL" id="CAG8447738.1"/>
    </source>
</evidence>
<evidence type="ECO:0000313" key="3">
    <source>
        <dbReference type="Proteomes" id="UP000789706"/>
    </source>
</evidence>
<name>A0A9N8YRD0_9GLOM</name>
<accession>A0A9N8YRD0</accession>
<dbReference type="Proteomes" id="UP000789706">
    <property type="component" value="Unassembled WGS sequence"/>
</dbReference>
<protein>
    <submittedName>
        <fullName evidence="2">8572_t:CDS:1</fullName>
    </submittedName>
</protein>
<sequence>MIFVTTPLPSSKRIIWWGTPNSSDVDGDPGGGGDPDGDDGPVGVKFEKTYWATTTITIRQKVSVFAKPYQEEKSL</sequence>